<name>A0ABR1TKD7_9PEZI</name>
<feature type="region of interest" description="Disordered" evidence="1">
    <location>
        <begin position="80"/>
        <end position="100"/>
    </location>
</feature>
<evidence type="ECO:0000313" key="4">
    <source>
        <dbReference type="Proteomes" id="UP001446871"/>
    </source>
</evidence>
<organism evidence="3 4">
    <name type="scientific">Apiospora saccharicola</name>
    <dbReference type="NCBI Taxonomy" id="335842"/>
    <lineage>
        <taxon>Eukaryota</taxon>
        <taxon>Fungi</taxon>
        <taxon>Dikarya</taxon>
        <taxon>Ascomycota</taxon>
        <taxon>Pezizomycotina</taxon>
        <taxon>Sordariomycetes</taxon>
        <taxon>Xylariomycetidae</taxon>
        <taxon>Amphisphaeriales</taxon>
        <taxon>Apiosporaceae</taxon>
        <taxon>Apiospora</taxon>
    </lineage>
</organism>
<feature type="domain" description="Heterokaryon incompatibility" evidence="2">
    <location>
        <begin position="20"/>
        <end position="83"/>
    </location>
</feature>
<accession>A0ABR1TKD7</accession>
<keyword evidence="4" id="KW-1185">Reference proteome</keyword>
<sequence length="100" mass="11652">MRLVNTPTLELEFFIKPPPYAILSHRWTEDEVLFEDVERPLFEWRHKAGASKILQGSVTALTRGHRYIWIDSCCIDKKSSAEEDELGRQEGDDPRRRPGL</sequence>
<dbReference type="PANTHER" id="PTHR10622:SF12">
    <property type="entry name" value="HET DOMAIN-CONTAINING PROTEIN"/>
    <property type="match status" value="1"/>
</dbReference>
<dbReference type="Pfam" id="PF06985">
    <property type="entry name" value="HET"/>
    <property type="match status" value="1"/>
</dbReference>
<evidence type="ECO:0000313" key="3">
    <source>
        <dbReference type="EMBL" id="KAK8047113.1"/>
    </source>
</evidence>
<reference evidence="3 4" key="1">
    <citation type="submission" date="2023-01" db="EMBL/GenBank/DDBJ databases">
        <title>Analysis of 21 Apiospora genomes using comparative genomics revels a genus with tremendous synthesis potential of carbohydrate active enzymes and secondary metabolites.</title>
        <authorList>
            <person name="Sorensen T."/>
        </authorList>
    </citation>
    <scope>NUCLEOTIDE SEQUENCE [LARGE SCALE GENOMIC DNA]</scope>
    <source>
        <strain evidence="3 4">CBS 83171</strain>
    </source>
</reference>
<dbReference type="InterPro" id="IPR010730">
    <property type="entry name" value="HET"/>
</dbReference>
<comment type="caution">
    <text evidence="3">The sequence shown here is derived from an EMBL/GenBank/DDBJ whole genome shotgun (WGS) entry which is preliminary data.</text>
</comment>
<gene>
    <name evidence="3" type="ORF">PG996_015177</name>
</gene>
<proteinExistence type="predicted"/>
<evidence type="ECO:0000259" key="2">
    <source>
        <dbReference type="Pfam" id="PF06985"/>
    </source>
</evidence>
<dbReference type="Proteomes" id="UP001446871">
    <property type="component" value="Unassembled WGS sequence"/>
</dbReference>
<dbReference type="PANTHER" id="PTHR10622">
    <property type="entry name" value="HET DOMAIN-CONTAINING PROTEIN"/>
    <property type="match status" value="1"/>
</dbReference>
<dbReference type="EMBL" id="JAQQWM010000009">
    <property type="protein sequence ID" value="KAK8047113.1"/>
    <property type="molecule type" value="Genomic_DNA"/>
</dbReference>
<evidence type="ECO:0000256" key="1">
    <source>
        <dbReference type="SAM" id="MobiDB-lite"/>
    </source>
</evidence>
<protein>
    <recommendedName>
        <fullName evidence="2">Heterokaryon incompatibility domain-containing protein</fullName>
    </recommendedName>
</protein>